<dbReference type="GO" id="GO:0005886">
    <property type="term" value="C:plasma membrane"/>
    <property type="evidence" value="ECO:0007669"/>
    <property type="project" value="UniProtKB-SubCell"/>
</dbReference>
<feature type="chain" id="PRO_5001535522" description="MRH domain-containing protein" evidence="8">
    <location>
        <begin position="23"/>
        <end position="983"/>
    </location>
</feature>
<dbReference type="PROSITE" id="PS51914">
    <property type="entry name" value="MRH"/>
    <property type="match status" value="1"/>
</dbReference>
<keyword evidence="5" id="KW-1015">Disulfide bond</keyword>
<dbReference type="RefSeq" id="XP_008862258.1">
    <property type="nucleotide sequence ID" value="XM_008864036.1"/>
</dbReference>
<keyword evidence="3" id="KW-1003">Cell membrane</keyword>
<dbReference type="InterPro" id="IPR009030">
    <property type="entry name" value="Growth_fac_rcpt_cys_sf"/>
</dbReference>
<comment type="similarity">
    <text evidence="2">Belongs to the ELAPOR family.</text>
</comment>
<evidence type="ECO:0000256" key="7">
    <source>
        <dbReference type="SAM" id="Phobius"/>
    </source>
</evidence>
<reference evidence="10" key="1">
    <citation type="submission" date="2013-12" db="EMBL/GenBank/DDBJ databases">
        <title>The Genome Sequence of Aphanomyces invadans NJM9701.</title>
        <authorList>
            <consortium name="The Broad Institute Genomics Platform"/>
            <person name="Russ C."/>
            <person name="Tyler B."/>
            <person name="van West P."/>
            <person name="Dieguez-Uribeondo J."/>
            <person name="Young S.K."/>
            <person name="Zeng Q."/>
            <person name="Gargeya S."/>
            <person name="Fitzgerald M."/>
            <person name="Abouelleil A."/>
            <person name="Alvarado L."/>
            <person name="Chapman S.B."/>
            <person name="Gainer-Dewar J."/>
            <person name="Goldberg J."/>
            <person name="Griggs A."/>
            <person name="Gujja S."/>
            <person name="Hansen M."/>
            <person name="Howarth C."/>
            <person name="Imamovic A."/>
            <person name="Ireland A."/>
            <person name="Larimer J."/>
            <person name="McCowan C."/>
            <person name="Murphy C."/>
            <person name="Pearson M."/>
            <person name="Poon T.W."/>
            <person name="Priest M."/>
            <person name="Roberts A."/>
            <person name="Saif S."/>
            <person name="Shea T."/>
            <person name="Sykes S."/>
            <person name="Wortman J."/>
            <person name="Nusbaum C."/>
            <person name="Birren B."/>
        </authorList>
    </citation>
    <scope>NUCLEOTIDE SEQUENCE [LARGE SCALE GENOMIC DNA]</scope>
    <source>
        <strain evidence="10">NJM9701</strain>
    </source>
</reference>
<dbReference type="STRING" id="157072.A0A024US68"/>
<dbReference type="Gene3D" id="2.70.130.10">
    <property type="entry name" value="Mannose-6-phosphate receptor binding domain"/>
    <property type="match status" value="1"/>
</dbReference>
<evidence type="ECO:0000313" key="10">
    <source>
        <dbReference type="EMBL" id="ETW08453.1"/>
    </source>
</evidence>
<dbReference type="GeneID" id="20078083"/>
<evidence type="ECO:0000256" key="3">
    <source>
        <dbReference type="ARBA" id="ARBA00022475"/>
    </source>
</evidence>
<dbReference type="SUPFAM" id="SSF50911">
    <property type="entry name" value="Mannose 6-phosphate receptor domain"/>
    <property type="match status" value="1"/>
</dbReference>
<dbReference type="PANTHER" id="PTHR22727:SF15">
    <property type="entry name" value="MRH DOMAIN-CONTAINING PROTEIN"/>
    <property type="match status" value="1"/>
</dbReference>
<evidence type="ECO:0000256" key="2">
    <source>
        <dbReference type="ARBA" id="ARBA00007627"/>
    </source>
</evidence>
<dbReference type="AlphaFoldDB" id="A0A024US68"/>
<keyword evidence="7" id="KW-0472">Membrane</keyword>
<evidence type="ECO:0000256" key="6">
    <source>
        <dbReference type="ARBA" id="ARBA00023180"/>
    </source>
</evidence>
<name>A0A024US68_9STRA</name>
<evidence type="ECO:0000256" key="8">
    <source>
        <dbReference type="SAM" id="SignalP"/>
    </source>
</evidence>
<sequence length="983" mass="103891">MWRHLLLPLVAVVGGDLHYGFSQCVNNQRTLYFYAPTRQSCESNSSLVALPPVKDLSCAVPCPRGTFLGADFSGPTPVSGCEKCPPGTYSLGGGMLYSGMTNAWSRALPPAFDTECASRDANTGAWVNNCMPWTSDVDGGYVMSGNNSNIASTYNADRLYAILRLTATFVRPGNVTFQFKVDAEAPYDGLTFMVDGIVEMKMVSTTNGWADATFGVSTGSHVLVWKYSKNSGGDWGLDLAALRVVEITGTSFADTFCLPCGGDMTRGSRRQCLLCDANQYAGLDANRAFACFPCPANSFSPSGSLSIDSCVPSRPCDVTDIAVYYTPCANNKRNVSRLWAKPMTCNVSLPSSTPLPVNEVNVECGDCTDGYYPDSNGVCQTCGYGEVGPSNVISLCSKCPKGTVSVRSQLYGIITRRGWSLWPSIVNNFTAIRSGWKLTEQGVTRESAQILQWLPVAPLLFNTTHITRGVLEINYTLSGIPTVAADKAWLELYVNEVRVPIANPSSNGTFFHQSVLSPRIDGNSTLAVLLVWRTSSVVADTAANVLIRSVKVTGTTDGGTSGCGNCPTGYQPTPNQTTCSMCPAGTAAARLSTGGIGCTECPTDTFSFAGAGICTPCGTNTYSVPGSTICSAKQLLMDNEAGLMYNLTALQALVDPLVDLDVASGFLPVSPFASTSPIVLNATLATMLGVFRPIVPKVPPQYVVASSSLVNTGAVVVGSPQSYVVGLAMSNARDAGSSFLYNADRFGLVQCTVPPQFNLFNVGGKLDIVPMAGGRGIRATYALGSLCSTLGDANNYGYASTTVEFVCDPSPVLVPSTECKYKLSWTTAAACPLCDIPLFTPTKSACSLMGNQTVTYAPSVPCVGGRQPPTLVSVQTCASITLDTETAGIAAGIVVLILVLIVGLVAGLVIVYRKYKATLVEFMYLKGQVTNHELLETGSTRSADGAYEFNPNAHTLSPEASVASADADEEEEVNIKPKANVVM</sequence>
<evidence type="ECO:0000259" key="9">
    <source>
        <dbReference type="PROSITE" id="PS51914"/>
    </source>
</evidence>
<dbReference type="InterPro" id="IPR044865">
    <property type="entry name" value="MRH_dom"/>
</dbReference>
<dbReference type="EMBL" id="KI913953">
    <property type="protein sequence ID" value="ETW08453.1"/>
    <property type="molecule type" value="Genomic_DNA"/>
</dbReference>
<protein>
    <recommendedName>
        <fullName evidence="9">MRH domain-containing protein</fullName>
    </recommendedName>
</protein>
<proteinExistence type="inferred from homology"/>
<comment type="subcellular location">
    <subcellularLocation>
        <location evidence="1">Cell membrane</location>
        <topology evidence="1">Single-pass type I membrane protein</topology>
    </subcellularLocation>
</comment>
<keyword evidence="7" id="KW-1133">Transmembrane helix</keyword>
<dbReference type="eggNOG" id="KOG1217">
    <property type="taxonomic scope" value="Eukaryota"/>
</dbReference>
<gene>
    <name evidence="10" type="ORF">H310_01033</name>
</gene>
<feature type="domain" description="MRH" evidence="9">
    <location>
        <begin position="727"/>
        <end position="833"/>
    </location>
</feature>
<dbReference type="InterPro" id="IPR039181">
    <property type="entry name" value="Elapor1/2"/>
</dbReference>
<feature type="transmembrane region" description="Helical" evidence="7">
    <location>
        <begin position="887"/>
        <end position="912"/>
    </location>
</feature>
<dbReference type="OrthoDB" id="439917at2759"/>
<dbReference type="SUPFAM" id="SSF57184">
    <property type="entry name" value="Growth factor receptor domain"/>
    <property type="match status" value="1"/>
</dbReference>
<evidence type="ECO:0000256" key="5">
    <source>
        <dbReference type="ARBA" id="ARBA00023157"/>
    </source>
</evidence>
<dbReference type="VEuPathDB" id="FungiDB:H310_01033"/>
<organism evidence="10">
    <name type="scientific">Aphanomyces invadans</name>
    <dbReference type="NCBI Taxonomy" id="157072"/>
    <lineage>
        <taxon>Eukaryota</taxon>
        <taxon>Sar</taxon>
        <taxon>Stramenopiles</taxon>
        <taxon>Oomycota</taxon>
        <taxon>Saprolegniomycetes</taxon>
        <taxon>Saprolegniales</taxon>
        <taxon>Verrucalvaceae</taxon>
        <taxon>Aphanomyces</taxon>
    </lineage>
</organism>
<keyword evidence="7" id="KW-0812">Transmembrane</keyword>
<dbReference type="PANTHER" id="PTHR22727">
    <property type="entry name" value="PROTEIN CBG13728"/>
    <property type="match status" value="1"/>
</dbReference>
<dbReference type="SMART" id="SM01411">
    <property type="entry name" value="Ephrin_rec_like"/>
    <property type="match status" value="4"/>
</dbReference>
<accession>A0A024US68</accession>
<keyword evidence="6" id="KW-0325">Glycoprotein</keyword>
<evidence type="ECO:0000256" key="1">
    <source>
        <dbReference type="ARBA" id="ARBA00004251"/>
    </source>
</evidence>
<dbReference type="InterPro" id="IPR009011">
    <property type="entry name" value="Man6P_isomerase_rcpt-bd_dom_sf"/>
</dbReference>
<feature type="signal peptide" evidence="8">
    <location>
        <begin position="1"/>
        <end position="22"/>
    </location>
</feature>
<evidence type="ECO:0000256" key="4">
    <source>
        <dbReference type="ARBA" id="ARBA00022729"/>
    </source>
</evidence>
<keyword evidence="4 8" id="KW-0732">Signal</keyword>